<gene>
    <name evidence="1" type="ORF">LSALG_LOCUS4623</name>
</gene>
<reference evidence="1" key="1">
    <citation type="submission" date="2023-04" db="EMBL/GenBank/DDBJ databases">
        <authorList>
            <person name="Vijverberg K."/>
            <person name="Xiong W."/>
            <person name="Schranz E."/>
        </authorList>
    </citation>
    <scope>NUCLEOTIDE SEQUENCE</scope>
</reference>
<name>A0AA35VPR2_LACSI</name>
<dbReference type="EMBL" id="OX465086">
    <property type="protein sequence ID" value="CAI9263953.1"/>
    <property type="molecule type" value="Genomic_DNA"/>
</dbReference>
<accession>A0AA35VPR2</accession>
<evidence type="ECO:0000313" key="2">
    <source>
        <dbReference type="Proteomes" id="UP001177003"/>
    </source>
</evidence>
<keyword evidence="2" id="KW-1185">Reference proteome</keyword>
<protein>
    <submittedName>
        <fullName evidence="1">Uncharacterized protein</fullName>
    </submittedName>
</protein>
<organism evidence="1 2">
    <name type="scientific">Lactuca saligna</name>
    <name type="common">Willowleaf lettuce</name>
    <dbReference type="NCBI Taxonomy" id="75948"/>
    <lineage>
        <taxon>Eukaryota</taxon>
        <taxon>Viridiplantae</taxon>
        <taxon>Streptophyta</taxon>
        <taxon>Embryophyta</taxon>
        <taxon>Tracheophyta</taxon>
        <taxon>Spermatophyta</taxon>
        <taxon>Magnoliopsida</taxon>
        <taxon>eudicotyledons</taxon>
        <taxon>Gunneridae</taxon>
        <taxon>Pentapetalae</taxon>
        <taxon>asterids</taxon>
        <taxon>campanulids</taxon>
        <taxon>Asterales</taxon>
        <taxon>Asteraceae</taxon>
        <taxon>Cichorioideae</taxon>
        <taxon>Cichorieae</taxon>
        <taxon>Lactucinae</taxon>
        <taxon>Lactuca</taxon>
    </lineage>
</organism>
<proteinExistence type="predicted"/>
<dbReference type="AlphaFoldDB" id="A0AA35VPR2"/>
<evidence type="ECO:0000313" key="1">
    <source>
        <dbReference type="EMBL" id="CAI9263953.1"/>
    </source>
</evidence>
<sequence length="176" mass="20260">MLIFELARKKPYGLRLHPPPTPPTLFRSSITIQDFSTRKPPTISSTLRKKTLNQPKTNLIFCSFVLAARKGVVQVFLRGCRIFELSSREEEEEDLEKKFSPTSGFHEFLWLNKCRLIIEKPMFFVIQVLINCWELTGFSSGLQWEVELIAWSCQVPKACVEVGLLSLYGLLAFFLT</sequence>
<dbReference type="Proteomes" id="UP001177003">
    <property type="component" value="Chromosome 0"/>
</dbReference>